<name>A0AAN8CF83_9TELE</name>
<evidence type="ECO:0000313" key="1">
    <source>
        <dbReference type="EMBL" id="KAK5902637.1"/>
    </source>
</evidence>
<reference evidence="1 2" key="1">
    <citation type="journal article" date="2023" name="Mol. Biol. Evol.">
        <title>Genomics of Secondarily Temperate Adaptation in the Only Non-Antarctic Icefish.</title>
        <authorList>
            <person name="Rivera-Colon A.G."/>
            <person name="Rayamajhi N."/>
            <person name="Minhas B.F."/>
            <person name="Madrigal G."/>
            <person name="Bilyk K.T."/>
            <person name="Yoon V."/>
            <person name="Hune M."/>
            <person name="Gregory S."/>
            <person name="Cheng C.H.C."/>
            <person name="Catchen J.M."/>
        </authorList>
    </citation>
    <scope>NUCLEOTIDE SEQUENCE [LARGE SCALE GENOMIC DNA]</scope>
    <source>
        <strain evidence="1">JC2023a</strain>
    </source>
</reference>
<comment type="caution">
    <text evidence="1">The sequence shown here is derived from an EMBL/GenBank/DDBJ whole genome shotgun (WGS) entry which is preliminary data.</text>
</comment>
<dbReference type="AlphaFoldDB" id="A0AAN8CF83"/>
<evidence type="ECO:0000313" key="2">
    <source>
        <dbReference type="Proteomes" id="UP001335648"/>
    </source>
</evidence>
<dbReference type="EMBL" id="JAULUE010002051">
    <property type="protein sequence ID" value="KAK5902637.1"/>
    <property type="molecule type" value="Genomic_DNA"/>
</dbReference>
<accession>A0AAN8CF83</accession>
<protein>
    <submittedName>
        <fullName evidence="1">Uncharacterized protein</fullName>
    </submittedName>
</protein>
<dbReference type="Proteomes" id="UP001335648">
    <property type="component" value="Unassembled WGS sequence"/>
</dbReference>
<gene>
    <name evidence="1" type="ORF">CesoFtcFv8_007873</name>
</gene>
<proteinExistence type="predicted"/>
<sequence>MARYCVCIREQKPVCKGQQEILCHAAVHFLVPCQVASGPVSPSIRDTLHFDHTLGGGKLGAGEEYSRVEGSLRPVD</sequence>
<keyword evidence="2" id="KW-1185">Reference proteome</keyword>
<organism evidence="1 2">
    <name type="scientific">Champsocephalus esox</name>
    <name type="common">pike icefish</name>
    <dbReference type="NCBI Taxonomy" id="159716"/>
    <lineage>
        <taxon>Eukaryota</taxon>
        <taxon>Metazoa</taxon>
        <taxon>Chordata</taxon>
        <taxon>Craniata</taxon>
        <taxon>Vertebrata</taxon>
        <taxon>Euteleostomi</taxon>
        <taxon>Actinopterygii</taxon>
        <taxon>Neopterygii</taxon>
        <taxon>Teleostei</taxon>
        <taxon>Neoteleostei</taxon>
        <taxon>Acanthomorphata</taxon>
        <taxon>Eupercaria</taxon>
        <taxon>Perciformes</taxon>
        <taxon>Notothenioidei</taxon>
        <taxon>Channichthyidae</taxon>
        <taxon>Champsocephalus</taxon>
    </lineage>
</organism>